<dbReference type="InterPro" id="IPR009538">
    <property type="entry name" value="PV-1"/>
</dbReference>
<gene>
    <name evidence="4" type="ORF">G5714_012082</name>
</gene>
<dbReference type="PANTHER" id="PTHR21687:SF6">
    <property type="entry name" value="PLASMALEMMA VESICLE-ASSOCIATED PROTEIN"/>
    <property type="match status" value="1"/>
</dbReference>
<feature type="transmembrane region" description="Helical" evidence="3">
    <location>
        <begin position="255"/>
        <end position="281"/>
    </location>
</feature>
<dbReference type="GO" id="GO:0002693">
    <property type="term" value="P:positive regulation of cellular extravasation"/>
    <property type="evidence" value="ECO:0007669"/>
    <property type="project" value="TreeGrafter"/>
</dbReference>
<dbReference type="GO" id="GO:0043114">
    <property type="term" value="P:regulation of vascular permeability"/>
    <property type="evidence" value="ECO:0007669"/>
    <property type="project" value="TreeGrafter"/>
</dbReference>
<feature type="coiled-coil region" evidence="1">
    <location>
        <begin position="419"/>
        <end position="453"/>
    </location>
</feature>
<feature type="region of interest" description="Disordered" evidence="2">
    <location>
        <begin position="547"/>
        <end position="573"/>
    </location>
</feature>
<keyword evidence="5" id="KW-1185">Reference proteome</keyword>
<organism evidence="4 5">
    <name type="scientific">Onychostoma macrolepis</name>
    <dbReference type="NCBI Taxonomy" id="369639"/>
    <lineage>
        <taxon>Eukaryota</taxon>
        <taxon>Metazoa</taxon>
        <taxon>Chordata</taxon>
        <taxon>Craniata</taxon>
        <taxon>Vertebrata</taxon>
        <taxon>Euteleostomi</taxon>
        <taxon>Actinopterygii</taxon>
        <taxon>Neopterygii</taxon>
        <taxon>Teleostei</taxon>
        <taxon>Ostariophysi</taxon>
        <taxon>Cypriniformes</taxon>
        <taxon>Cyprinidae</taxon>
        <taxon>Acrossocheilinae</taxon>
        <taxon>Onychostoma</taxon>
    </lineage>
</organism>
<dbReference type="PANTHER" id="PTHR21687">
    <property type="entry name" value="PLASMALEMMA VESICLE-ASSOCIATED PROTEIN"/>
    <property type="match status" value="1"/>
</dbReference>
<keyword evidence="1" id="KW-0175">Coiled coil</keyword>
<dbReference type="CDD" id="cd21502">
    <property type="entry name" value="vWA_BABAM1"/>
    <property type="match status" value="1"/>
</dbReference>
<feature type="region of interest" description="Disordered" evidence="2">
    <location>
        <begin position="610"/>
        <end position="632"/>
    </location>
</feature>
<evidence type="ECO:0000256" key="1">
    <source>
        <dbReference type="SAM" id="Coils"/>
    </source>
</evidence>
<keyword evidence="3" id="KW-0812">Transmembrane</keyword>
<dbReference type="Proteomes" id="UP000579812">
    <property type="component" value="Unassembled WGS sequence"/>
</dbReference>
<name>A0A7J6CK58_9TELE</name>
<sequence>MWLSGFTSDPRELCSCLYDLDTNVCESFNLEDLLNVILQKIELPQMENIQTIPPPFVVRTLLVFSRHAGMLQFNPSDAAKKMLQSPYFFFDVVYLHNGTEEQTEDTSWKDVYASFSELDSKGMCYRFEVSLCGPAIELHNCMAKLLCHPLQRPFQSHASYSLLEDDEAPENEATTRLSAASVIASPGSNVLPPPGLLGEFVIRPARRMTVSQPSEGLSHSHNQTSDMYNSSYSRATLGLETKQIHKAKKGKSCGYYMRIVFFFSSLIQSLIIASLVLFLVYGQPEKTAEEKRVEELELAFNKLSSDNTKLRKDKADLTGALKAKTGEKEAADKEIAKLKNDLNATTLKSSNLQKSLSLCEASKAKIPSTRYTPLPCPPSNNNQNGEIKTLNTLLEQQKVLYGILKSNFSQTVNYIKADLDNAVKDKNEHHSQVIQLRQENMNLKSQLDVYTTKCKEDFAESLQGIQTVTSAFLTKIDNFFTNSVTFHLTCLKQEEQMERIRSNCSSLSRQVEDKFQSYLDNVGAKVSSIQKQSSRLEVQNAGLTSELDKCKTDREKETAESSKKLQDAQQKHDKQLEQLLKEQSRLRDAKDLLEAQLSVNDATLISLRNGCTQQPRPAGLQPPGIAIPGRGH</sequence>
<accession>A0A7J6CK58</accession>
<reference evidence="4 5" key="1">
    <citation type="submission" date="2020-04" db="EMBL/GenBank/DDBJ databases">
        <title>Chromosome-level genome assembly of a cyprinid fish Onychostoma macrolepis by integration of Nanopore Sequencing, Bionano and Hi-C technology.</title>
        <authorList>
            <person name="Wang D."/>
        </authorList>
    </citation>
    <scope>NUCLEOTIDE SEQUENCE [LARGE SCALE GENOMIC DNA]</scope>
    <source>
        <strain evidence="4">SWU-2019</strain>
        <tissue evidence="4">Muscle</tissue>
    </source>
</reference>
<evidence type="ECO:0000313" key="5">
    <source>
        <dbReference type="Proteomes" id="UP000579812"/>
    </source>
</evidence>
<dbReference type="Pfam" id="PF06637">
    <property type="entry name" value="PV-1"/>
    <property type="match status" value="1"/>
</dbReference>
<proteinExistence type="predicted"/>
<comment type="caution">
    <text evidence="4">The sequence shown here is derived from an EMBL/GenBank/DDBJ whole genome shotgun (WGS) entry which is preliminary data.</text>
</comment>
<protein>
    <submittedName>
        <fullName evidence="4">Uncharacterized protein</fullName>
    </submittedName>
</protein>
<keyword evidence="3" id="KW-0472">Membrane</keyword>
<evidence type="ECO:0000313" key="4">
    <source>
        <dbReference type="EMBL" id="KAF4107718.1"/>
    </source>
</evidence>
<evidence type="ECO:0000256" key="2">
    <source>
        <dbReference type="SAM" id="MobiDB-lite"/>
    </source>
</evidence>
<dbReference type="AlphaFoldDB" id="A0A7J6CK58"/>
<keyword evidence="3" id="KW-1133">Transmembrane helix</keyword>
<evidence type="ECO:0000256" key="3">
    <source>
        <dbReference type="SAM" id="Phobius"/>
    </source>
</evidence>
<feature type="coiled-coil region" evidence="1">
    <location>
        <begin position="286"/>
        <end position="348"/>
    </location>
</feature>
<dbReference type="EMBL" id="JAAMOB010000011">
    <property type="protein sequence ID" value="KAF4107718.1"/>
    <property type="molecule type" value="Genomic_DNA"/>
</dbReference>